<evidence type="ECO:0000259" key="1">
    <source>
        <dbReference type="Pfam" id="PF05050"/>
    </source>
</evidence>
<accession>A0A382SD56</accession>
<dbReference type="InterPro" id="IPR053188">
    <property type="entry name" value="FkbM_Methyltransferase"/>
</dbReference>
<dbReference type="Pfam" id="PF05050">
    <property type="entry name" value="Methyltransf_21"/>
    <property type="match status" value="1"/>
</dbReference>
<sequence length="144" mass="16355">VQTHRLDDIAEINAADFLKMDIQGSELKVLENATNLLETTLVLQVEVEFVELYKGQPLFADVDSFLRSRGFQFHCFDGGLAGRTFKPLVVNDNINQKINQVLWADAFYVRDWMNLGALSKEQLITYAILSLDILKSPDLTHLIL</sequence>
<dbReference type="PANTHER" id="PTHR36973:SF4">
    <property type="entry name" value="NODULATION PROTEIN"/>
    <property type="match status" value="1"/>
</dbReference>
<feature type="domain" description="Methyltransferase FkbM" evidence="1">
    <location>
        <begin position="1"/>
        <end position="73"/>
    </location>
</feature>
<dbReference type="GO" id="GO:0008171">
    <property type="term" value="F:O-methyltransferase activity"/>
    <property type="evidence" value="ECO:0007669"/>
    <property type="project" value="TreeGrafter"/>
</dbReference>
<dbReference type="InterPro" id="IPR006342">
    <property type="entry name" value="FkbM_mtfrase"/>
</dbReference>
<dbReference type="PANTHER" id="PTHR36973">
    <property type="entry name" value="SLL1456 PROTEIN-RELATED"/>
    <property type="match status" value="1"/>
</dbReference>
<dbReference type="SUPFAM" id="SSF53335">
    <property type="entry name" value="S-adenosyl-L-methionine-dependent methyltransferases"/>
    <property type="match status" value="1"/>
</dbReference>
<feature type="non-terminal residue" evidence="2">
    <location>
        <position position="144"/>
    </location>
</feature>
<dbReference type="EMBL" id="UINC01128205">
    <property type="protein sequence ID" value="SVD07799.1"/>
    <property type="molecule type" value="Genomic_DNA"/>
</dbReference>
<feature type="non-terminal residue" evidence="2">
    <location>
        <position position="1"/>
    </location>
</feature>
<protein>
    <recommendedName>
        <fullName evidence="1">Methyltransferase FkbM domain-containing protein</fullName>
    </recommendedName>
</protein>
<dbReference type="Gene3D" id="3.40.50.150">
    <property type="entry name" value="Vaccinia Virus protein VP39"/>
    <property type="match status" value="1"/>
</dbReference>
<name>A0A382SD56_9ZZZZ</name>
<gene>
    <name evidence="2" type="ORF">METZ01_LOCUS360653</name>
</gene>
<reference evidence="2" key="1">
    <citation type="submission" date="2018-05" db="EMBL/GenBank/DDBJ databases">
        <authorList>
            <person name="Lanie J.A."/>
            <person name="Ng W.-L."/>
            <person name="Kazmierczak K.M."/>
            <person name="Andrzejewski T.M."/>
            <person name="Davidsen T.M."/>
            <person name="Wayne K.J."/>
            <person name="Tettelin H."/>
            <person name="Glass J.I."/>
            <person name="Rusch D."/>
            <person name="Podicherti R."/>
            <person name="Tsui H.-C.T."/>
            <person name="Winkler M.E."/>
        </authorList>
    </citation>
    <scope>NUCLEOTIDE SEQUENCE</scope>
</reference>
<evidence type="ECO:0000313" key="2">
    <source>
        <dbReference type="EMBL" id="SVD07799.1"/>
    </source>
</evidence>
<proteinExistence type="predicted"/>
<organism evidence="2">
    <name type="scientific">marine metagenome</name>
    <dbReference type="NCBI Taxonomy" id="408172"/>
    <lineage>
        <taxon>unclassified sequences</taxon>
        <taxon>metagenomes</taxon>
        <taxon>ecological metagenomes</taxon>
    </lineage>
</organism>
<dbReference type="AlphaFoldDB" id="A0A382SD56"/>
<dbReference type="InterPro" id="IPR029063">
    <property type="entry name" value="SAM-dependent_MTases_sf"/>
</dbReference>